<reference evidence="1 2" key="1">
    <citation type="submission" date="2014-02" db="EMBL/GenBank/DDBJ databases">
        <title>Whole genome sequence of Sphingobium chlorophenolicum NBRC 16172.</title>
        <authorList>
            <person name="Gan H.M."/>
            <person name="Gan H.Y."/>
            <person name="Chew T.H."/>
            <person name="Savka M.A."/>
        </authorList>
    </citation>
    <scope>NUCLEOTIDE SEQUENCE [LARGE SCALE GENOMIC DNA]</scope>
    <source>
        <strain evidence="1 2">NBRC 16172</strain>
    </source>
</reference>
<dbReference type="AlphaFoldDB" id="A0A081RFS5"/>
<comment type="caution">
    <text evidence="1">The sequence shown here is derived from an EMBL/GenBank/DDBJ whole genome shotgun (WGS) entry which is preliminary data.</text>
</comment>
<dbReference type="Proteomes" id="UP000028411">
    <property type="component" value="Unassembled WGS sequence"/>
</dbReference>
<dbReference type="PATRIC" id="fig|46429.4.peg.1707"/>
<protein>
    <submittedName>
        <fullName evidence="1">Uncharacterized protein</fullName>
    </submittedName>
</protein>
<gene>
    <name evidence="1" type="ORF">BV95_01740</name>
</gene>
<sequence length="63" mass="6637">MRAIATLERAIGRLEQDVDGLSTGPSSAPSADMDRAAARAALRSLDNLITELKGQDQKGRVDG</sequence>
<evidence type="ECO:0000313" key="1">
    <source>
        <dbReference type="EMBL" id="KEQ54048.1"/>
    </source>
</evidence>
<proteinExistence type="predicted"/>
<accession>A0A081RFS5</accession>
<name>A0A081RFS5_SPHCR</name>
<dbReference type="EMBL" id="JFHR01000015">
    <property type="protein sequence ID" value="KEQ54048.1"/>
    <property type="molecule type" value="Genomic_DNA"/>
</dbReference>
<organism evidence="1 2">
    <name type="scientific">Sphingobium chlorophenolicum</name>
    <dbReference type="NCBI Taxonomy" id="46429"/>
    <lineage>
        <taxon>Bacteria</taxon>
        <taxon>Pseudomonadati</taxon>
        <taxon>Pseudomonadota</taxon>
        <taxon>Alphaproteobacteria</taxon>
        <taxon>Sphingomonadales</taxon>
        <taxon>Sphingomonadaceae</taxon>
        <taxon>Sphingobium</taxon>
    </lineage>
</organism>
<evidence type="ECO:0000313" key="2">
    <source>
        <dbReference type="Proteomes" id="UP000028411"/>
    </source>
</evidence>